<dbReference type="RefSeq" id="WP_028734477.1">
    <property type="nucleotide sequence ID" value="NZ_MAMO01000166.1"/>
</dbReference>
<reference evidence="2" key="2">
    <citation type="journal article" date="2016" name="Front. Microbiol.">
        <title>The Regulatory Protein RosR Affects Rhizobium leguminosarum bv. trifolii Protein Profiles, Cell Surface Properties, and Symbiosis with Clover.</title>
        <authorList>
            <person name="Rachwal K."/>
            <person name="Boguszewska A."/>
            <person name="Kopcinska J."/>
            <person name="Karas M."/>
            <person name="Tchorzewski M."/>
            <person name="Janczarek M."/>
        </authorList>
    </citation>
    <scope>NUCLEOTIDE SEQUENCE</scope>
    <source>
        <strain evidence="2">Rt24.2</strain>
    </source>
</reference>
<dbReference type="GeneID" id="61422685"/>
<feature type="compositionally biased region" description="Basic and acidic residues" evidence="1">
    <location>
        <begin position="51"/>
        <end position="64"/>
    </location>
</feature>
<dbReference type="AlphaFoldDB" id="A0A1B8R4Z8"/>
<organism evidence="2">
    <name type="scientific">Rhizobium leguminosarum bv. trifolii</name>
    <dbReference type="NCBI Taxonomy" id="386"/>
    <lineage>
        <taxon>Bacteria</taxon>
        <taxon>Pseudomonadati</taxon>
        <taxon>Pseudomonadota</taxon>
        <taxon>Alphaproteobacteria</taxon>
        <taxon>Hyphomicrobiales</taxon>
        <taxon>Rhizobiaceae</taxon>
        <taxon>Rhizobium/Agrobacterium group</taxon>
        <taxon>Rhizobium</taxon>
    </lineage>
</organism>
<reference evidence="2" key="1">
    <citation type="journal article" date="2015" name="BMC Genomics">
        <title>Transcriptome profiling of a Rhizobium leguminosarum bv. trifolii rosR mutant reveals the role of the transcriptional regulator RosR in motility, synthesis of cell-surface components, and other cellular processes.</title>
        <authorList>
            <person name="Rachwal K."/>
            <person name="Matczynska E."/>
            <person name="Janczarek M."/>
        </authorList>
    </citation>
    <scope>NUCLEOTIDE SEQUENCE</scope>
    <source>
        <strain evidence="2">Rt24.2</strain>
    </source>
</reference>
<name>A0A1B8R4Z8_RHILT</name>
<evidence type="ECO:0000256" key="1">
    <source>
        <dbReference type="SAM" id="MobiDB-lite"/>
    </source>
</evidence>
<sequence length="92" mass="10062">MSFQVKAAPAQQGAHMNALELFRSGRDYIEIAAHLGTSVPSVETEIHRLRSAEKGDTAHADHAGSEIPRLPRRPLKPGTPVNFAGGRRRLRV</sequence>
<feature type="region of interest" description="Disordered" evidence="1">
    <location>
        <begin position="51"/>
        <end position="92"/>
    </location>
</feature>
<dbReference type="EMBL" id="KX491176">
    <property type="protein sequence ID" value="AOO93540.1"/>
    <property type="molecule type" value="Genomic_DNA"/>
</dbReference>
<evidence type="ECO:0000313" key="2">
    <source>
        <dbReference type="EMBL" id="AOO93540.1"/>
    </source>
</evidence>
<accession>A0A1B8R4Z8</accession>
<proteinExistence type="predicted"/>
<protein>
    <submittedName>
        <fullName evidence="2">RNA polymerase subunit sigma-70</fullName>
    </submittedName>
</protein>